<protein>
    <submittedName>
        <fullName evidence="2">Uncharacterized protein</fullName>
    </submittedName>
</protein>
<evidence type="ECO:0000313" key="3">
    <source>
        <dbReference type="Proteomes" id="UP001206925"/>
    </source>
</evidence>
<sequence>MADFKSQPALLCSRLLRAAVQSPVLFYSAHCCIPGDNALLVRWWSAAAGPSRTAAAACKFKVKWVMQFDCFKMAETGKTEKEIDRALGTKEQRGHVRGMGRFVRPHQYFYLPNTVKHYMENEKKKYEERFKKLEDEMDKMRRGMNNVSEAGSCQMWGNEDFKDHSFEETVDNACYLAVDVPSNIVAKGIIMKDTFKEENVEVKVEIALQTEAEVPNPVVEEFVETVADAIGHVLSWPSYLVIRCSDLSLRLPLDEDVFGHESFTYVHWDDFEAVFSMNELSGGVISSYIMLLDTQIKSGQKRDHGICFANPTIISPADRKPKFQHNIEQASRVVVDRLLNRNGKDIILLPYNPGNHRVLAVLDMKGATCYYLDSLCPGSVFESLRKIIDMATTVYSAQTSTGKRFKLRWVNTKREGETCERQKMVLTPLQEWWLKVIKGGDKVFLEVAIGYCIIDSKSGRSDSCRGIWLPLLAWMLLIGKNYM</sequence>
<evidence type="ECO:0000256" key="1">
    <source>
        <dbReference type="SAM" id="Coils"/>
    </source>
</evidence>
<dbReference type="PANTHER" id="PTHR33018">
    <property type="entry name" value="OS10G0338966 PROTEIN-RELATED"/>
    <property type="match status" value="1"/>
</dbReference>
<comment type="caution">
    <text evidence="2">The sequence shown here is derived from an EMBL/GenBank/DDBJ whole genome shotgun (WGS) entry which is preliminary data.</text>
</comment>
<feature type="coiled-coil region" evidence="1">
    <location>
        <begin position="116"/>
        <end position="150"/>
    </location>
</feature>
<evidence type="ECO:0000313" key="2">
    <source>
        <dbReference type="EMBL" id="KAI7736508.1"/>
    </source>
</evidence>
<accession>A0AAD5C8I6</accession>
<organism evidence="2 3">
    <name type="scientific">Ambrosia artemisiifolia</name>
    <name type="common">Common ragweed</name>
    <dbReference type="NCBI Taxonomy" id="4212"/>
    <lineage>
        <taxon>Eukaryota</taxon>
        <taxon>Viridiplantae</taxon>
        <taxon>Streptophyta</taxon>
        <taxon>Embryophyta</taxon>
        <taxon>Tracheophyta</taxon>
        <taxon>Spermatophyta</taxon>
        <taxon>Magnoliopsida</taxon>
        <taxon>eudicotyledons</taxon>
        <taxon>Gunneridae</taxon>
        <taxon>Pentapetalae</taxon>
        <taxon>asterids</taxon>
        <taxon>campanulids</taxon>
        <taxon>Asterales</taxon>
        <taxon>Asteraceae</taxon>
        <taxon>Asteroideae</taxon>
        <taxon>Heliantheae alliance</taxon>
        <taxon>Heliantheae</taxon>
        <taxon>Ambrosia</taxon>
    </lineage>
</organism>
<dbReference type="Proteomes" id="UP001206925">
    <property type="component" value="Unassembled WGS sequence"/>
</dbReference>
<proteinExistence type="predicted"/>
<dbReference type="EMBL" id="JAMZMK010009256">
    <property type="protein sequence ID" value="KAI7736508.1"/>
    <property type="molecule type" value="Genomic_DNA"/>
</dbReference>
<dbReference type="Gene3D" id="3.40.395.10">
    <property type="entry name" value="Adenoviral Proteinase, Chain A"/>
    <property type="match status" value="1"/>
</dbReference>
<gene>
    <name evidence="2" type="ORF">M8C21_033575</name>
</gene>
<dbReference type="PANTHER" id="PTHR33018:SF31">
    <property type="entry name" value="TRANSPOSASE, PTTA_EN_SPM, PLANT"/>
    <property type="match status" value="1"/>
</dbReference>
<dbReference type="AlphaFoldDB" id="A0AAD5C8I6"/>
<name>A0AAD5C8I6_AMBAR</name>
<keyword evidence="3" id="KW-1185">Reference proteome</keyword>
<dbReference type="SUPFAM" id="SSF54001">
    <property type="entry name" value="Cysteine proteinases"/>
    <property type="match status" value="1"/>
</dbReference>
<dbReference type="InterPro" id="IPR038765">
    <property type="entry name" value="Papain-like_cys_pep_sf"/>
</dbReference>
<reference evidence="2" key="1">
    <citation type="submission" date="2022-06" db="EMBL/GenBank/DDBJ databases">
        <title>Uncovering the hologenomic basis of an extraordinary plant invasion.</title>
        <authorList>
            <person name="Bieker V.C."/>
            <person name="Martin M.D."/>
            <person name="Gilbert T."/>
            <person name="Hodgins K."/>
            <person name="Battlay P."/>
            <person name="Petersen B."/>
            <person name="Wilson J."/>
        </authorList>
    </citation>
    <scope>NUCLEOTIDE SEQUENCE</scope>
    <source>
        <strain evidence="2">AA19_3_7</strain>
        <tissue evidence="2">Leaf</tissue>
    </source>
</reference>
<keyword evidence="1" id="KW-0175">Coiled coil</keyword>